<dbReference type="HAMAP" id="MF_02090">
    <property type="entry name" value="NadE_glutamine_dep"/>
    <property type="match status" value="1"/>
</dbReference>
<dbReference type="NCBIfam" id="TIGR00552">
    <property type="entry name" value="nadE"/>
    <property type="match status" value="1"/>
</dbReference>
<comment type="caution">
    <text evidence="11">The sequence shown here is derived from an EMBL/GenBank/DDBJ whole genome shotgun (WGS) entry which is preliminary data.</text>
</comment>
<comment type="catalytic activity">
    <reaction evidence="7 8">
        <text>deamido-NAD(+) + L-glutamine + ATP + H2O = L-glutamate + AMP + diphosphate + NAD(+) + H(+)</text>
        <dbReference type="Rhea" id="RHEA:24384"/>
        <dbReference type="ChEBI" id="CHEBI:15377"/>
        <dbReference type="ChEBI" id="CHEBI:15378"/>
        <dbReference type="ChEBI" id="CHEBI:29985"/>
        <dbReference type="ChEBI" id="CHEBI:30616"/>
        <dbReference type="ChEBI" id="CHEBI:33019"/>
        <dbReference type="ChEBI" id="CHEBI:57540"/>
        <dbReference type="ChEBI" id="CHEBI:58359"/>
        <dbReference type="ChEBI" id="CHEBI:58437"/>
        <dbReference type="ChEBI" id="CHEBI:456215"/>
        <dbReference type="EC" id="6.3.5.1"/>
    </reaction>
</comment>
<evidence type="ECO:0000256" key="5">
    <source>
        <dbReference type="ARBA" id="ARBA00022840"/>
    </source>
</evidence>
<feature type="domain" description="CN hydrolase" evidence="10">
    <location>
        <begin position="1"/>
        <end position="240"/>
    </location>
</feature>
<accession>A0A2R5F752</accession>
<dbReference type="FunFam" id="3.40.50.620:FF:000106">
    <property type="entry name" value="Glutamine-dependent NAD(+) synthetase"/>
    <property type="match status" value="1"/>
</dbReference>
<evidence type="ECO:0000313" key="11">
    <source>
        <dbReference type="EMBL" id="GBG14062.1"/>
    </source>
</evidence>
<dbReference type="GO" id="GO:0008795">
    <property type="term" value="F:NAD+ synthase activity"/>
    <property type="evidence" value="ECO:0007669"/>
    <property type="project" value="UniProtKB-UniRule"/>
</dbReference>
<dbReference type="GO" id="GO:0005737">
    <property type="term" value="C:cytoplasm"/>
    <property type="evidence" value="ECO:0007669"/>
    <property type="project" value="InterPro"/>
</dbReference>
<dbReference type="InterPro" id="IPR014445">
    <property type="entry name" value="Gln-dep_NAD_synthase"/>
</dbReference>
<feature type="binding site" evidence="7">
    <location>
        <position position="394"/>
    </location>
    <ligand>
        <name>deamido-NAD(+)</name>
        <dbReference type="ChEBI" id="CHEBI:58437"/>
        <note>ligand shared between two neighboring subunits</note>
    </ligand>
</feature>
<evidence type="ECO:0000256" key="1">
    <source>
        <dbReference type="ARBA" id="ARBA00005188"/>
    </source>
</evidence>
<feature type="binding site" evidence="7">
    <location>
        <begin position="282"/>
        <end position="289"/>
    </location>
    <ligand>
        <name>ATP</name>
        <dbReference type="ChEBI" id="CHEBI:30616"/>
    </ligand>
</feature>
<dbReference type="SUPFAM" id="SSF56317">
    <property type="entry name" value="Carbon-nitrogen hydrolase"/>
    <property type="match status" value="1"/>
</dbReference>
<feature type="active site" description="For glutaminase activity" evidence="7">
    <location>
        <position position="108"/>
    </location>
</feature>
<dbReference type="AlphaFoldDB" id="A0A2R5F752"/>
<feature type="binding site" evidence="7">
    <location>
        <position position="176"/>
    </location>
    <ligand>
        <name>L-glutamine</name>
        <dbReference type="ChEBI" id="CHEBI:58359"/>
    </ligand>
</feature>
<dbReference type="Gene3D" id="3.40.50.620">
    <property type="entry name" value="HUPs"/>
    <property type="match status" value="1"/>
</dbReference>
<dbReference type="PIRSF" id="PIRSF006630">
    <property type="entry name" value="NADS_GAT"/>
    <property type="match status" value="1"/>
</dbReference>
<gene>
    <name evidence="7 11" type="primary">nadE</name>
    <name evidence="11" type="ORF">NMK_1621</name>
</gene>
<comment type="pathway">
    <text evidence="1 7 8">Cofactor biosynthesis; NAD(+) biosynthesis; NAD(+) from deamido-NAD(+) (L-Gln route): step 1/1.</text>
</comment>
<evidence type="ECO:0000256" key="8">
    <source>
        <dbReference type="PIRNR" id="PIRNR006630"/>
    </source>
</evidence>
<dbReference type="PANTHER" id="PTHR23090">
    <property type="entry name" value="NH 3 /GLUTAMINE-DEPENDENT NAD + SYNTHETASE"/>
    <property type="match status" value="1"/>
</dbReference>
<dbReference type="UniPathway" id="UPA00253">
    <property type="reaction ID" value="UER00334"/>
</dbReference>
<dbReference type="CDD" id="cd00553">
    <property type="entry name" value="NAD_synthase"/>
    <property type="match status" value="1"/>
</dbReference>
<dbReference type="NCBIfam" id="NF010588">
    <property type="entry name" value="PRK13981.1"/>
    <property type="match status" value="1"/>
</dbReference>
<evidence type="ECO:0000256" key="3">
    <source>
        <dbReference type="ARBA" id="ARBA00022598"/>
    </source>
</evidence>
<dbReference type="InterPro" id="IPR022310">
    <property type="entry name" value="NAD/GMP_synthase"/>
</dbReference>
<dbReference type="InterPro" id="IPR003694">
    <property type="entry name" value="NAD_synthase"/>
</dbReference>
<dbReference type="GO" id="GO:0009435">
    <property type="term" value="P:NAD+ biosynthetic process"/>
    <property type="evidence" value="ECO:0007669"/>
    <property type="project" value="UniProtKB-UniRule"/>
</dbReference>
<dbReference type="PANTHER" id="PTHR23090:SF9">
    <property type="entry name" value="GLUTAMINE-DEPENDENT NAD(+) SYNTHETASE"/>
    <property type="match status" value="1"/>
</dbReference>
<comment type="similarity">
    <text evidence="2 7 8">In the C-terminal section; belongs to the NAD synthetase family.</text>
</comment>
<dbReference type="EMBL" id="BDOQ01000006">
    <property type="protein sequence ID" value="GBG14062.1"/>
    <property type="molecule type" value="Genomic_DNA"/>
</dbReference>
<keyword evidence="5 7" id="KW-0067">ATP-binding</keyword>
<keyword evidence="12" id="KW-1185">Reference proteome</keyword>
<evidence type="ECO:0000313" key="12">
    <source>
        <dbReference type="Proteomes" id="UP000245081"/>
    </source>
</evidence>
<evidence type="ECO:0000259" key="10">
    <source>
        <dbReference type="PROSITE" id="PS50263"/>
    </source>
</evidence>
<dbReference type="InterPro" id="IPR014729">
    <property type="entry name" value="Rossmann-like_a/b/a_fold"/>
</dbReference>
<evidence type="ECO:0000256" key="7">
    <source>
        <dbReference type="HAMAP-Rule" id="MF_02090"/>
    </source>
</evidence>
<dbReference type="CDD" id="cd07570">
    <property type="entry name" value="GAT_Gln-NAD-synth"/>
    <property type="match status" value="1"/>
</dbReference>
<dbReference type="InterPro" id="IPR036526">
    <property type="entry name" value="C-N_Hydrolase_sf"/>
</dbReference>
<comment type="caution">
    <text evidence="7">Lacks conserved residue(s) required for the propagation of feature annotation.</text>
</comment>
<dbReference type="InterPro" id="IPR003010">
    <property type="entry name" value="C-N_Hydrolase"/>
</dbReference>
<dbReference type="Gene3D" id="3.60.110.10">
    <property type="entry name" value="Carbon-nitrogen hydrolase"/>
    <property type="match status" value="1"/>
</dbReference>
<evidence type="ECO:0000256" key="9">
    <source>
        <dbReference type="RuleBase" id="RU003811"/>
    </source>
</evidence>
<dbReference type="Proteomes" id="UP000245081">
    <property type="component" value="Unassembled WGS sequence"/>
</dbReference>
<dbReference type="EC" id="6.3.5.1" evidence="7 8"/>
<protein>
    <recommendedName>
        <fullName evidence="7 8">Glutamine-dependent NAD(+) synthetase</fullName>
        <ecNumber evidence="7 8">6.3.5.1</ecNumber>
    </recommendedName>
    <alternativeName>
        <fullName evidence="7 8">NAD(+) synthase [glutamine-hydrolyzing]</fullName>
    </alternativeName>
</protein>
<name>A0A2R5F752_9PROT</name>
<feature type="active site" description="Proton acceptor; for glutaminase activity" evidence="7">
    <location>
        <position position="41"/>
    </location>
</feature>
<evidence type="ECO:0000256" key="6">
    <source>
        <dbReference type="ARBA" id="ARBA00023027"/>
    </source>
</evidence>
<dbReference type="RefSeq" id="WP_109015267.1">
    <property type="nucleotide sequence ID" value="NZ_BDOQ01000006.1"/>
</dbReference>
<keyword evidence="4 7" id="KW-0547">Nucleotide-binding</keyword>
<evidence type="ECO:0000256" key="4">
    <source>
        <dbReference type="ARBA" id="ARBA00022741"/>
    </source>
</evidence>
<feature type="binding site" evidence="7">
    <location>
        <position position="504"/>
    </location>
    <ligand>
        <name>deamido-NAD(+)</name>
        <dbReference type="ChEBI" id="CHEBI:58437"/>
        <note>ligand shared between two neighboring subunits</note>
    </ligand>
</feature>
<dbReference type="Pfam" id="PF02540">
    <property type="entry name" value="NAD_synthase"/>
    <property type="match status" value="1"/>
</dbReference>
<dbReference type="GO" id="GO:0003952">
    <property type="term" value="F:NAD+ synthase (glutamine-hydrolyzing) activity"/>
    <property type="evidence" value="ECO:0007669"/>
    <property type="project" value="UniProtKB-UniRule"/>
</dbReference>
<sequence length="536" mass="58905">MKLAIAQFNFTVGDLAGNTRLILDAAEKARAGGAQLLMTPELALCGYPPEDLLLRDDFIRACGTVLAQLAEQTRGIALLVGHPHKRHGKLYNAASLIRNGQIEATYLKHILPNHSVFDEVRYFTPGTEAVVFDLDGIKFGINICADVWESAPAKLAQQHGAECLLALNASPYHLEKQFTRYDTLRDRVNQTGMPVVYANMVGGQDELVFDGASFVMDQRGEIIHQLAAFEESLHFIEIDADGNPAPGPLFSDPGIEASVYKALCLGVHDYVVKNGFPGVLLGLSGGIDSALTLAIAVDALGKDRVRAVMMPSEYTAGISVSDARIMADNLGVRYDEMPIKPVFDSFLQTLAGEFEGLPFDLAEENLQARIRGTLLMALSNKFGSIVLTTGNKSEMAVGYSTLYGDMAGGYAVLKDVPKTLVYRLSHYRNSLSPTIPERIITRAPSAELRANQTDQDSLPPYEILDAIMEMYVENDRSPEDIVGAGYLEQDVRRVVTLIDRNEYKRRQSPVGVRITHRGFGKDRRYPITSGYRPLTF</sequence>
<dbReference type="Pfam" id="PF00795">
    <property type="entry name" value="CN_hydrolase"/>
    <property type="match status" value="1"/>
</dbReference>
<comment type="similarity">
    <text evidence="9">Belongs to the NAD synthetase family.</text>
</comment>
<feature type="binding site" evidence="7">
    <location>
        <position position="389"/>
    </location>
    <ligand>
        <name>ATP</name>
        <dbReference type="ChEBI" id="CHEBI:30616"/>
    </ligand>
</feature>
<keyword evidence="3 7" id="KW-0436">Ligase</keyword>
<feature type="active site" description="Nucleophile; for glutaminase activity" evidence="7">
    <location>
        <position position="144"/>
    </location>
</feature>
<dbReference type="GO" id="GO:0005524">
    <property type="term" value="F:ATP binding"/>
    <property type="evidence" value="ECO:0007669"/>
    <property type="project" value="UniProtKB-UniRule"/>
</dbReference>
<dbReference type="SUPFAM" id="SSF52402">
    <property type="entry name" value="Adenine nucleotide alpha hydrolases-like"/>
    <property type="match status" value="1"/>
</dbReference>
<evidence type="ECO:0000256" key="2">
    <source>
        <dbReference type="ARBA" id="ARBA00007145"/>
    </source>
</evidence>
<keyword evidence="6 7" id="KW-0520">NAD</keyword>
<comment type="function">
    <text evidence="7">Catalyzes the ATP-dependent amidation of deamido-NAD to form NAD. Uses L-glutamine as a nitrogen source.</text>
</comment>
<feature type="binding site" evidence="7">
    <location>
        <position position="365"/>
    </location>
    <ligand>
        <name>deamido-NAD(+)</name>
        <dbReference type="ChEBI" id="CHEBI:58437"/>
        <note>ligand shared between two neighboring subunits</note>
    </ligand>
</feature>
<dbReference type="GO" id="GO:0004359">
    <property type="term" value="F:glutaminase activity"/>
    <property type="evidence" value="ECO:0007669"/>
    <property type="project" value="InterPro"/>
</dbReference>
<feature type="binding site" evidence="7">
    <location>
        <position position="170"/>
    </location>
    <ligand>
        <name>L-glutamine</name>
        <dbReference type="ChEBI" id="CHEBI:58359"/>
    </ligand>
</feature>
<organism evidence="11 12">
    <name type="scientific">Novimethylophilus kurashikiensis</name>
    <dbReference type="NCBI Taxonomy" id="1825523"/>
    <lineage>
        <taxon>Bacteria</taxon>
        <taxon>Pseudomonadati</taxon>
        <taxon>Pseudomonadota</taxon>
        <taxon>Betaproteobacteria</taxon>
        <taxon>Nitrosomonadales</taxon>
        <taxon>Methylophilaceae</taxon>
        <taxon>Novimethylophilus</taxon>
    </lineage>
</organism>
<dbReference type="OrthoDB" id="8817375at2"/>
<dbReference type="PROSITE" id="PS50263">
    <property type="entry name" value="CN_HYDROLASE"/>
    <property type="match status" value="1"/>
</dbReference>
<proteinExistence type="inferred from homology"/>
<reference evidence="11 12" key="1">
    <citation type="journal article" date="2018" name="Environ. Microbiol.">
        <title>Isolation and genomic characterization of Novimethylophilus kurashikiensis gen. nov. sp. nov., a new lanthanide-dependent methylotrophic species of Methylophilaceae.</title>
        <authorList>
            <person name="Lv H."/>
            <person name="Sahin N."/>
            <person name="Tani A."/>
        </authorList>
    </citation>
    <scope>NUCLEOTIDE SEQUENCE [LARGE SCALE GENOMIC DNA]</scope>
    <source>
        <strain evidence="11 12">La2-4</strain>
    </source>
</reference>